<evidence type="ECO:0000256" key="2">
    <source>
        <dbReference type="ARBA" id="ARBA00009288"/>
    </source>
</evidence>
<keyword evidence="5" id="KW-0479">Metal-binding</keyword>
<evidence type="ECO:0000313" key="11">
    <source>
        <dbReference type="EMBL" id="SEJ73425.1"/>
    </source>
</evidence>
<dbReference type="Gene3D" id="1.20.140.10">
    <property type="entry name" value="Butyryl-CoA Dehydrogenase, subunit A, domain 3"/>
    <property type="match status" value="1"/>
</dbReference>
<dbReference type="InterPro" id="IPR036280">
    <property type="entry name" value="Multihaem_cyt_sf"/>
</dbReference>
<keyword evidence="4" id="KW-0349">Heme</keyword>
<evidence type="ECO:0000256" key="9">
    <source>
        <dbReference type="ARBA" id="ARBA00023004"/>
    </source>
</evidence>
<comment type="catalytic activity">
    <reaction evidence="10">
        <text>6 Fe(III)-[cytochrome c] + NH4(+) + 2 H2O = 6 Fe(II)-[cytochrome c] + nitrite + 8 H(+)</text>
        <dbReference type="Rhea" id="RHEA:13089"/>
        <dbReference type="Rhea" id="RHEA-COMP:10350"/>
        <dbReference type="Rhea" id="RHEA-COMP:14399"/>
        <dbReference type="ChEBI" id="CHEBI:15377"/>
        <dbReference type="ChEBI" id="CHEBI:15378"/>
        <dbReference type="ChEBI" id="CHEBI:16301"/>
        <dbReference type="ChEBI" id="CHEBI:28938"/>
        <dbReference type="ChEBI" id="CHEBI:29033"/>
        <dbReference type="ChEBI" id="CHEBI:29034"/>
        <dbReference type="EC" id="1.7.2.2"/>
    </reaction>
</comment>
<evidence type="ECO:0000256" key="4">
    <source>
        <dbReference type="ARBA" id="ARBA00022617"/>
    </source>
</evidence>
<keyword evidence="12" id="KW-1185">Reference proteome</keyword>
<evidence type="ECO:0000256" key="7">
    <source>
        <dbReference type="ARBA" id="ARBA00022837"/>
    </source>
</evidence>
<evidence type="ECO:0000256" key="6">
    <source>
        <dbReference type="ARBA" id="ARBA00022729"/>
    </source>
</evidence>
<dbReference type="GO" id="GO:0046872">
    <property type="term" value="F:metal ion binding"/>
    <property type="evidence" value="ECO:0007669"/>
    <property type="project" value="UniProtKB-KW"/>
</dbReference>
<sequence>MTTPASPPPPRAPRRALPLWLWPALIVFFGLLGVGVALLLTNIQQRHDEAAQPPAQFVAVKEFETDPAVWGKNFPHQYNSFMKTKEDSGRTPYAGSTPFDKLAQNPFRHTAWAGYPFDAEYNEERGHYWSLDDQKFIKRVKDFDQPGTCANCHAGDVPRLIAEMGWDKMNQTPYKELEKNLHSAVSCGDCHSNKDMSLTITRPAFVTAMAARGFDVKEATHQQMRTYVCAQCHVEYYFEKDTKALVFPWSESKNLEAGITVEDMENYYAKDGHTDWEHKITGGRMIKMQHPDYETYSTGIHAKNGVACADCHMPYTREGAQKVSDHWVRSPLKNINNACQTCHKVPEAELRDRVVTIQNRTNDIKMSAEAAITDAVKAIKAAKDAGATKAQLDQAYTLHRRSQLRWDYVDAESSMGFHSPQEATRTLGHSADLARQAQIEATRVLASLKTPTQ</sequence>
<dbReference type="PANTHER" id="PTHR30633:SF0">
    <property type="entry name" value="CYTOCHROME C-552"/>
    <property type="match status" value="1"/>
</dbReference>
<proteinExistence type="inferred from homology"/>
<organism evidence="11 12">
    <name type="scientific">Deinococcus reticulitermitis</name>
    <dbReference type="NCBI Taxonomy" id="856736"/>
    <lineage>
        <taxon>Bacteria</taxon>
        <taxon>Thermotogati</taxon>
        <taxon>Deinococcota</taxon>
        <taxon>Deinococci</taxon>
        <taxon>Deinococcales</taxon>
        <taxon>Deinococcaceae</taxon>
        <taxon>Deinococcus</taxon>
    </lineage>
</organism>
<gene>
    <name evidence="11" type="ORF">SAMN04488058_11646</name>
</gene>
<evidence type="ECO:0000256" key="5">
    <source>
        <dbReference type="ARBA" id="ARBA00022723"/>
    </source>
</evidence>
<protein>
    <recommendedName>
        <fullName evidence="3">nitrite reductase (cytochrome; ammonia-forming)</fullName>
        <ecNumber evidence="3">1.7.2.2</ecNumber>
    </recommendedName>
</protein>
<dbReference type="CDD" id="cd00548">
    <property type="entry name" value="NrfA-like"/>
    <property type="match status" value="1"/>
</dbReference>
<reference evidence="12" key="1">
    <citation type="submission" date="2016-10" db="EMBL/GenBank/DDBJ databases">
        <authorList>
            <person name="Varghese N."/>
            <person name="Submissions S."/>
        </authorList>
    </citation>
    <scope>NUCLEOTIDE SEQUENCE [LARGE SCALE GENOMIC DNA]</scope>
    <source>
        <strain evidence="12">CGMCC 1.10218</strain>
    </source>
</reference>
<comment type="subcellular location">
    <subcellularLocation>
        <location evidence="1">Cell envelope</location>
    </subcellularLocation>
</comment>
<keyword evidence="8" id="KW-0560">Oxidoreductase</keyword>
<dbReference type="PIRSF" id="PIRSF000243">
    <property type="entry name" value="Cyt_c552"/>
    <property type="match status" value="1"/>
</dbReference>
<dbReference type="PANTHER" id="PTHR30633">
    <property type="entry name" value="CYTOCHROME C-552 RESPIRATORY NITRITE REDUCTASE"/>
    <property type="match status" value="1"/>
</dbReference>
<dbReference type="GO" id="GO:0019645">
    <property type="term" value="P:anaerobic electron transport chain"/>
    <property type="evidence" value="ECO:0007669"/>
    <property type="project" value="TreeGrafter"/>
</dbReference>
<dbReference type="Gene3D" id="1.10.1130.10">
    <property type="entry name" value="Flavocytochrome C3, Chain A"/>
    <property type="match status" value="1"/>
</dbReference>
<keyword evidence="7" id="KW-0106">Calcium</keyword>
<dbReference type="EC" id="1.7.2.2" evidence="3"/>
<dbReference type="RefSeq" id="WP_092265262.1">
    <property type="nucleotide sequence ID" value="NZ_FNZA01000016.1"/>
</dbReference>
<comment type="similarity">
    <text evidence="2">Belongs to the cytochrome c-552 family.</text>
</comment>
<dbReference type="GO" id="GO:0042279">
    <property type="term" value="F:nitrite reductase (cytochrome, ammonia-forming) activity"/>
    <property type="evidence" value="ECO:0007669"/>
    <property type="project" value="UniProtKB-EC"/>
</dbReference>
<dbReference type="Pfam" id="PF02335">
    <property type="entry name" value="Cytochrom_C552"/>
    <property type="match status" value="1"/>
</dbReference>
<dbReference type="STRING" id="856736.SAMN04488058_11646"/>
<evidence type="ECO:0000313" key="12">
    <source>
        <dbReference type="Proteomes" id="UP000199223"/>
    </source>
</evidence>
<keyword evidence="9" id="KW-0408">Iron</keyword>
<dbReference type="InterPro" id="IPR003321">
    <property type="entry name" value="Cyt_c552"/>
</dbReference>
<keyword evidence="6" id="KW-0732">Signal</keyword>
<dbReference type="Proteomes" id="UP000199223">
    <property type="component" value="Unassembled WGS sequence"/>
</dbReference>
<evidence type="ECO:0000256" key="1">
    <source>
        <dbReference type="ARBA" id="ARBA00004196"/>
    </source>
</evidence>
<dbReference type="SUPFAM" id="SSF48695">
    <property type="entry name" value="Multiheme cytochromes"/>
    <property type="match status" value="1"/>
</dbReference>
<accession>A0A1H7BJ45</accession>
<evidence type="ECO:0000256" key="10">
    <source>
        <dbReference type="ARBA" id="ARBA00049131"/>
    </source>
</evidence>
<name>A0A1H7BJ45_9DEIO</name>
<evidence type="ECO:0000256" key="8">
    <source>
        <dbReference type="ARBA" id="ARBA00023002"/>
    </source>
</evidence>
<dbReference type="GO" id="GO:0030288">
    <property type="term" value="C:outer membrane-bounded periplasmic space"/>
    <property type="evidence" value="ECO:0007669"/>
    <property type="project" value="TreeGrafter"/>
</dbReference>
<dbReference type="OrthoDB" id="9780421at2"/>
<dbReference type="AlphaFoldDB" id="A0A1H7BJ45"/>
<evidence type="ECO:0000256" key="3">
    <source>
        <dbReference type="ARBA" id="ARBA00011887"/>
    </source>
</evidence>
<dbReference type="GO" id="GO:0020037">
    <property type="term" value="F:heme binding"/>
    <property type="evidence" value="ECO:0007669"/>
    <property type="project" value="TreeGrafter"/>
</dbReference>
<dbReference type="EMBL" id="FNZA01000016">
    <property type="protein sequence ID" value="SEJ73425.1"/>
    <property type="molecule type" value="Genomic_DNA"/>
</dbReference>